<dbReference type="EMBL" id="JAKJXO020000001">
    <property type="protein sequence ID" value="KAL1612454.1"/>
    <property type="molecule type" value="Genomic_DNA"/>
</dbReference>
<dbReference type="Proteomes" id="UP001521785">
    <property type="component" value="Unassembled WGS sequence"/>
</dbReference>
<evidence type="ECO:0000313" key="3">
    <source>
        <dbReference type="Proteomes" id="UP001521785"/>
    </source>
</evidence>
<evidence type="ECO:0000256" key="1">
    <source>
        <dbReference type="SAM" id="MobiDB-lite"/>
    </source>
</evidence>
<protein>
    <submittedName>
        <fullName evidence="2">Uncharacterized protein</fullName>
    </submittedName>
</protein>
<gene>
    <name evidence="2" type="ORF">SLS60_000681</name>
</gene>
<evidence type="ECO:0000313" key="2">
    <source>
        <dbReference type="EMBL" id="KAL1612454.1"/>
    </source>
</evidence>
<feature type="compositionally biased region" description="Polar residues" evidence="1">
    <location>
        <begin position="80"/>
        <end position="94"/>
    </location>
</feature>
<organism evidence="2 3">
    <name type="scientific">Paraconiothyrium brasiliense</name>
    <dbReference type="NCBI Taxonomy" id="300254"/>
    <lineage>
        <taxon>Eukaryota</taxon>
        <taxon>Fungi</taxon>
        <taxon>Dikarya</taxon>
        <taxon>Ascomycota</taxon>
        <taxon>Pezizomycotina</taxon>
        <taxon>Dothideomycetes</taxon>
        <taxon>Pleosporomycetidae</taxon>
        <taxon>Pleosporales</taxon>
        <taxon>Massarineae</taxon>
        <taxon>Didymosphaeriaceae</taxon>
        <taxon>Paraconiothyrium</taxon>
    </lineage>
</organism>
<sequence length="169" mass="18650">MPFRFATIMLFSVIENHIAILVACAPSIKIIALIILPKITSSLGEFASRITPPAPSFPSWSSPSRSRASIPLGVVDLESGPSQLQSKSQASKTSVVDKEDDIGDLMVAPGRPGEVRSRDGEMRASRLSGGFARWFEKYERHRVDSTEDMGLVYMEHNFTVERGARMPDR</sequence>
<proteinExistence type="predicted"/>
<keyword evidence="3" id="KW-1185">Reference proteome</keyword>
<feature type="region of interest" description="Disordered" evidence="1">
    <location>
        <begin position="79"/>
        <end position="98"/>
    </location>
</feature>
<accession>A0ABR3S6Y7</accession>
<name>A0ABR3S6Y7_9PLEO</name>
<reference evidence="2 3" key="1">
    <citation type="submission" date="2024-02" db="EMBL/GenBank/DDBJ databases">
        <title>De novo assembly and annotation of 12 fungi associated with fruit tree decline syndrome in Ontario, Canada.</title>
        <authorList>
            <person name="Sulman M."/>
            <person name="Ellouze W."/>
            <person name="Ilyukhin E."/>
        </authorList>
    </citation>
    <scope>NUCLEOTIDE SEQUENCE [LARGE SCALE GENOMIC DNA]</scope>
    <source>
        <strain evidence="2 3">M42-189</strain>
    </source>
</reference>
<comment type="caution">
    <text evidence="2">The sequence shown here is derived from an EMBL/GenBank/DDBJ whole genome shotgun (WGS) entry which is preliminary data.</text>
</comment>